<feature type="transmembrane region" description="Helical" evidence="7">
    <location>
        <begin position="21"/>
        <end position="40"/>
    </location>
</feature>
<feature type="transmembrane region" description="Helical" evidence="7">
    <location>
        <begin position="251"/>
        <end position="272"/>
    </location>
</feature>
<evidence type="ECO:0000256" key="5">
    <source>
        <dbReference type="ARBA" id="ARBA00022989"/>
    </source>
</evidence>
<evidence type="ECO:0000256" key="2">
    <source>
        <dbReference type="ARBA" id="ARBA00008835"/>
    </source>
</evidence>
<evidence type="ECO:0000313" key="8">
    <source>
        <dbReference type="EMBL" id="OBV10924.1"/>
    </source>
</evidence>
<gene>
    <name evidence="8" type="ORF">I603_1332</name>
</gene>
<dbReference type="PROSITE" id="PS00994">
    <property type="entry name" value="FHIPEP"/>
    <property type="match status" value="1"/>
</dbReference>
<dbReference type="AlphaFoldDB" id="A0A1A7BEL3"/>
<dbReference type="GO" id="GO:0044780">
    <property type="term" value="P:bacterial-type flagellum assembly"/>
    <property type="evidence" value="ECO:0007669"/>
    <property type="project" value="TreeGrafter"/>
</dbReference>
<dbReference type="PRINTS" id="PR00949">
    <property type="entry name" value="TYPE3IMAPROT"/>
</dbReference>
<keyword evidence="8" id="KW-0969">Cilium</keyword>
<comment type="caution">
    <text evidence="8">The sequence shown here is derived from an EMBL/GenBank/DDBJ whole genome shotgun (WGS) entry which is preliminary data.</text>
</comment>
<evidence type="ECO:0000256" key="6">
    <source>
        <dbReference type="ARBA" id="ARBA00023136"/>
    </source>
</evidence>
<comment type="subcellular location">
    <subcellularLocation>
        <location evidence="1">Cell membrane</location>
        <topology evidence="1">Multi-pass membrane protein</topology>
    </subcellularLocation>
</comment>
<keyword evidence="6 7" id="KW-0472">Membrane</keyword>
<comment type="similarity">
    <text evidence="2">Belongs to the FHIPEP (flagella/HR/invasion proteins export pore) family.</text>
</comment>
<feature type="transmembrane region" description="Helical" evidence="7">
    <location>
        <begin position="46"/>
        <end position="65"/>
    </location>
</feature>
<protein>
    <submittedName>
        <fullName evidence="8">Flagellar biosynthetic protein</fullName>
    </submittedName>
</protein>
<feature type="transmembrane region" description="Helical" evidence="7">
    <location>
        <begin position="117"/>
        <end position="140"/>
    </location>
</feature>
<dbReference type="InterPro" id="IPR025505">
    <property type="entry name" value="FHIPEP_CS"/>
</dbReference>
<evidence type="ECO:0000256" key="7">
    <source>
        <dbReference type="SAM" id="Phobius"/>
    </source>
</evidence>
<dbReference type="InterPro" id="IPR001712">
    <property type="entry name" value="T3SS_FHIPEP"/>
</dbReference>
<organism evidence="8 9">
    <name type="scientific">Erythrobacter dokdonensis DSW-74</name>
    <dbReference type="NCBI Taxonomy" id="1300349"/>
    <lineage>
        <taxon>Bacteria</taxon>
        <taxon>Pseudomonadati</taxon>
        <taxon>Pseudomonadota</taxon>
        <taxon>Alphaproteobacteria</taxon>
        <taxon>Sphingomonadales</taxon>
        <taxon>Erythrobacteraceae</taxon>
        <taxon>Erythrobacter/Porphyrobacter group</taxon>
        <taxon>Erythrobacter</taxon>
    </lineage>
</organism>
<keyword evidence="9" id="KW-1185">Reference proteome</keyword>
<dbReference type="Pfam" id="PF00771">
    <property type="entry name" value="FHIPEP"/>
    <property type="match status" value="1"/>
</dbReference>
<dbReference type="GO" id="GO:0005886">
    <property type="term" value="C:plasma membrane"/>
    <property type="evidence" value="ECO:0007669"/>
    <property type="project" value="UniProtKB-SubCell"/>
</dbReference>
<dbReference type="PANTHER" id="PTHR30161">
    <property type="entry name" value="FLAGELLAR EXPORT PROTEIN, MEMBRANE FLHA SUBUNIT-RELATED"/>
    <property type="match status" value="1"/>
</dbReference>
<accession>A0A1A7BEL3</accession>
<feature type="transmembrane region" description="Helical" evidence="7">
    <location>
        <begin position="210"/>
        <end position="231"/>
    </location>
</feature>
<keyword evidence="5 7" id="KW-1133">Transmembrane helix</keyword>
<keyword evidence="3" id="KW-1003">Cell membrane</keyword>
<dbReference type="PANTHER" id="PTHR30161:SF1">
    <property type="entry name" value="FLAGELLAR BIOSYNTHESIS PROTEIN FLHA-RELATED"/>
    <property type="match status" value="1"/>
</dbReference>
<name>A0A1A7BEL3_9SPHN</name>
<reference evidence="8 9" key="1">
    <citation type="submission" date="2016-06" db="EMBL/GenBank/DDBJ databases">
        <title>Genome sequence of Porphyrobacter dokdonensis DSW-74.</title>
        <authorList>
            <person name="Kim J.F."/>
            <person name="Song J.Y."/>
        </authorList>
    </citation>
    <scope>NUCLEOTIDE SEQUENCE [LARGE SCALE GENOMIC DNA]</scope>
    <source>
        <strain evidence="8 9">DSW-74</strain>
    </source>
</reference>
<feature type="transmembrane region" description="Helical" evidence="7">
    <location>
        <begin position="77"/>
        <end position="97"/>
    </location>
</feature>
<sequence length="714" mass="74058">MSAPDMNIATSIERLRAMPAMLALPAGIFALLALMVLPIPPLLLDVFFVLNIAIAVAVLMVALNARRPLDFSSFPTVLLFATLLRLALNVASTRIVLMSGHEGGAAAGEVIESFGAFLVGGNFAVGLFVFAILMIINMIVITKGAGRVSEVSARFVLDALPGKQMAIDADIAAGLITADEARERRRDVTVEADFYGSMDGASKFVKGDAIAALLILGVNIIAGFALGMISHGLSAGEAGAVYVTLAVGDALVAQVPALLLSIAAAAIVTRVADTRDLAGQIGGQFAEPRGWLPVALILGAIGLVPAMPQMIFLPGAAIAGAIWWLLKRRAAAPPPAPVPEARPAPDAITLEDVSDETLVTIALGYGLVPLVDEEAKGGEQTAPLIARITGIRKQLSRDLGFVLPQFRIRDSLDLPAQDYNVLLGGVSIARGTVKPGKLLAIDAGEVRAGHGLTGEATRDPSFDCPALWIAPSTRDHAVAEGFLVVDPATVIATHANQALLAEAHQLLGPDEVREWVDSLKARAPALVEAVTPEPLSLAALTRTLRALLADGIGLAHPQPLFTSLALALQKTSDFDAVIDAVRADLGARLIARIAAPGEPLKVATLDAGLESAILGGMIDPSTGQPLIEPDCGSMIAREVNRLADAEQGAIALIVQPPARRALAALLKQRAPRCLVLSIAELPPTQPIAVVGVIGEAAPPEAPALAAPEAREPSP</sequence>
<proteinExistence type="inferred from homology"/>
<keyword evidence="8" id="KW-0282">Flagellum</keyword>
<feature type="transmembrane region" description="Helical" evidence="7">
    <location>
        <begin position="293"/>
        <end position="326"/>
    </location>
</feature>
<dbReference type="Proteomes" id="UP000092484">
    <property type="component" value="Unassembled WGS sequence"/>
</dbReference>
<dbReference type="Gene3D" id="3.40.30.60">
    <property type="entry name" value="FHIPEP family, domain 1"/>
    <property type="match status" value="1"/>
</dbReference>
<evidence type="ECO:0000256" key="4">
    <source>
        <dbReference type="ARBA" id="ARBA00022692"/>
    </source>
</evidence>
<evidence type="ECO:0000256" key="3">
    <source>
        <dbReference type="ARBA" id="ARBA00022475"/>
    </source>
</evidence>
<evidence type="ECO:0000256" key="1">
    <source>
        <dbReference type="ARBA" id="ARBA00004651"/>
    </source>
</evidence>
<dbReference type="GO" id="GO:0009306">
    <property type="term" value="P:protein secretion"/>
    <property type="evidence" value="ECO:0007669"/>
    <property type="project" value="InterPro"/>
</dbReference>
<dbReference type="EMBL" id="LZYB01000003">
    <property type="protein sequence ID" value="OBV10924.1"/>
    <property type="molecule type" value="Genomic_DNA"/>
</dbReference>
<evidence type="ECO:0000313" key="9">
    <source>
        <dbReference type="Proteomes" id="UP000092484"/>
    </source>
</evidence>
<dbReference type="InterPro" id="IPR042193">
    <property type="entry name" value="FHIPEP_3"/>
</dbReference>
<keyword evidence="4 7" id="KW-0812">Transmembrane</keyword>
<dbReference type="Gene3D" id="3.40.50.12790">
    <property type="entry name" value="FHIPEP family, domain 4"/>
    <property type="match status" value="1"/>
</dbReference>
<dbReference type="InterPro" id="IPR042196">
    <property type="entry name" value="FHIPEP_4"/>
</dbReference>
<dbReference type="PIRSF" id="PIRSF005419">
    <property type="entry name" value="FlhA"/>
    <property type="match status" value="1"/>
</dbReference>
<dbReference type="PATRIC" id="fig|1300349.4.peg.1328"/>
<dbReference type="Gene3D" id="1.10.8.540">
    <property type="entry name" value="FHIPEP family, domain 3"/>
    <property type="match status" value="1"/>
</dbReference>
<dbReference type="InterPro" id="IPR042194">
    <property type="entry name" value="FHIPEP_1"/>
</dbReference>
<keyword evidence="8" id="KW-0966">Cell projection</keyword>
<dbReference type="STRING" id="1300349.I603_1332"/>